<comment type="caution">
    <text evidence="1">The sequence shown here is derived from an EMBL/GenBank/DDBJ whole genome shotgun (WGS) entry which is preliminary data.</text>
</comment>
<dbReference type="EMBL" id="MU273676">
    <property type="protein sequence ID" value="KAI0029447.1"/>
    <property type="molecule type" value="Genomic_DNA"/>
</dbReference>
<proteinExistence type="predicted"/>
<accession>A0ACB8QCR3</accession>
<organism evidence="1 2">
    <name type="scientific">Vararia minispora EC-137</name>
    <dbReference type="NCBI Taxonomy" id="1314806"/>
    <lineage>
        <taxon>Eukaryota</taxon>
        <taxon>Fungi</taxon>
        <taxon>Dikarya</taxon>
        <taxon>Basidiomycota</taxon>
        <taxon>Agaricomycotina</taxon>
        <taxon>Agaricomycetes</taxon>
        <taxon>Russulales</taxon>
        <taxon>Lachnocladiaceae</taxon>
        <taxon>Vararia</taxon>
    </lineage>
</organism>
<protein>
    <submittedName>
        <fullName evidence="1">Uncharacterized protein</fullName>
    </submittedName>
</protein>
<reference evidence="1" key="1">
    <citation type="submission" date="2021-02" db="EMBL/GenBank/DDBJ databases">
        <authorList>
            <consortium name="DOE Joint Genome Institute"/>
            <person name="Ahrendt S."/>
            <person name="Looney B.P."/>
            <person name="Miyauchi S."/>
            <person name="Morin E."/>
            <person name="Drula E."/>
            <person name="Courty P.E."/>
            <person name="Chicoki N."/>
            <person name="Fauchery L."/>
            <person name="Kohler A."/>
            <person name="Kuo A."/>
            <person name="Labutti K."/>
            <person name="Pangilinan J."/>
            <person name="Lipzen A."/>
            <person name="Riley R."/>
            <person name="Andreopoulos W."/>
            <person name="He G."/>
            <person name="Johnson J."/>
            <person name="Barry K.W."/>
            <person name="Grigoriev I.V."/>
            <person name="Nagy L."/>
            <person name="Hibbett D."/>
            <person name="Henrissat B."/>
            <person name="Matheny P.B."/>
            <person name="Labbe J."/>
            <person name="Martin F."/>
        </authorList>
    </citation>
    <scope>NUCLEOTIDE SEQUENCE</scope>
    <source>
        <strain evidence="1">EC-137</strain>
    </source>
</reference>
<evidence type="ECO:0000313" key="1">
    <source>
        <dbReference type="EMBL" id="KAI0029447.1"/>
    </source>
</evidence>
<gene>
    <name evidence="1" type="ORF">K488DRAFT_88741</name>
</gene>
<reference evidence="1" key="2">
    <citation type="journal article" date="2022" name="New Phytol.">
        <title>Evolutionary transition to the ectomycorrhizal habit in the genomes of a hyperdiverse lineage of mushroom-forming fungi.</title>
        <authorList>
            <person name="Looney B."/>
            <person name="Miyauchi S."/>
            <person name="Morin E."/>
            <person name="Drula E."/>
            <person name="Courty P.E."/>
            <person name="Kohler A."/>
            <person name="Kuo A."/>
            <person name="LaButti K."/>
            <person name="Pangilinan J."/>
            <person name="Lipzen A."/>
            <person name="Riley R."/>
            <person name="Andreopoulos W."/>
            <person name="He G."/>
            <person name="Johnson J."/>
            <person name="Nolan M."/>
            <person name="Tritt A."/>
            <person name="Barry K.W."/>
            <person name="Grigoriev I.V."/>
            <person name="Nagy L.G."/>
            <person name="Hibbett D."/>
            <person name="Henrissat B."/>
            <person name="Matheny P.B."/>
            <person name="Labbe J."/>
            <person name="Martin F.M."/>
        </authorList>
    </citation>
    <scope>NUCLEOTIDE SEQUENCE</scope>
    <source>
        <strain evidence="1">EC-137</strain>
    </source>
</reference>
<name>A0ACB8QCR3_9AGAM</name>
<dbReference type="Proteomes" id="UP000814128">
    <property type="component" value="Unassembled WGS sequence"/>
</dbReference>
<keyword evidence="2" id="KW-1185">Reference proteome</keyword>
<sequence>MTSPRSRATTICGYLGSPRGGLPCARRHRGTNALWGLPRARERRARSSCCVASSGAARDFISGRQRARAVFSTPDSNGGAQYTAAAASSVVHSWSEPLTSHALLSVLGASFKSNSPPGISRLSRPHPSGDTPKRNQPHPAQTPSRPHAARSSAAQPRTAHDAPAPHMTHAPRAASSCRPARRVQLSSRAFRPSPGRADATPATPRRGDAAPQRAAQPRVPVPVAP</sequence>
<evidence type="ECO:0000313" key="2">
    <source>
        <dbReference type="Proteomes" id="UP000814128"/>
    </source>
</evidence>